<organism evidence="2">
    <name type="scientific">Habronattus oregonensis</name>
    <name type="common">Jumping spider</name>
    <name type="synonym">Pellenes oregonense</name>
    <dbReference type="NCBI Taxonomy" id="130930"/>
    <lineage>
        <taxon>Eukaryota</taxon>
        <taxon>Metazoa</taxon>
        <taxon>Ecdysozoa</taxon>
        <taxon>Arthropoda</taxon>
        <taxon>Chelicerata</taxon>
        <taxon>Arachnida</taxon>
        <taxon>Araneae</taxon>
        <taxon>Araneomorphae</taxon>
        <taxon>Entelegynae</taxon>
        <taxon>Dionycha</taxon>
        <taxon>Salticidae</taxon>
        <taxon>Salticinae</taxon>
        <taxon>Salticoida</taxon>
        <taxon>Plexippini</taxon>
        <taxon>Habronattus</taxon>
    </lineage>
</organism>
<keyword evidence="1" id="KW-0472">Membrane</keyword>
<sequence length="142" mass="16504">MMLVLLGMLFVSSIQPMFMISSMIMIVLLYSYMIYISMGGYWFSYALIMVMLSGVLVVFTYMVSLLPNEMFENYNFVYMVGMMILLLGGYFMVIYGEKWGVVSLNLWLSYVGMFNIFMVSFLLSIMLMVVWMSYMGYGALRI</sequence>
<evidence type="ECO:0000313" key="2">
    <source>
        <dbReference type="EMBL" id="AAT02492.1"/>
    </source>
</evidence>
<feature type="transmembrane region" description="Helical" evidence="1">
    <location>
        <begin position="107"/>
        <end position="134"/>
    </location>
</feature>
<reference evidence="2" key="1">
    <citation type="journal article" date="2004" name="Mol. Biol. Evol.">
        <title>The complete mitochondrial genome sequence of the spider Habronattus oregonensis reveals rearranged and extremely truncated tRNAs.</title>
        <authorList>
            <person name="Masta S.E."/>
            <person name="Boore J.L."/>
        </authorList>
    </citation>
    <scope>NUCLEOTIDE SEQUENCE</scope>
</reference>
<proteinExistence type="predicted"/>
<evidence type="ECO:0000256" key="1">
    <source>
        <dbReference type="SAM" id="Phobius"/>
    </source>
</evidence>
<accession>Q6PYA0</accession>
<feature type="transmembrane region" description="Helical" evidence="1">
    <location>
        <begin position="6"/>
        <end position="30"/>
    </location>
</feature>
<keyword evidence="2" id="KW-0496">Mitochondrion</keyword>
<feature type="transmembrane region" description="Helical" evidence="1">
    <location>
        <begin position="76"/>
        <end position="95"/>
    </location>
</feature>
<keyword evidence="1" id="KW-1133">Transmembrane helix</keyword>
<dbReference type="GeneID" id="2846866"/>
<geneLocation type="mitochondrion" evidence="2"/>
<name>Q6PYA0_HABOR</name>
<dbReference type="AlphaFoldDB" id="Q6PYA0"/>
<keyword evidence="1" id="KW-0812">Transmembrane</keyword>
<gene>
    <name evidence="2" type="primary">ND6</name>
</gene>
<dbReference type="CTD" id="4541"/>
<protein>
    <submittedName>
        <fullName evidence="2">NADH dehydrogenase subunit 6</fullName>
    </submittedName>
</protein>
<dbReference type="RefSeq" id="YP_026101.1">
    <property type="nucleotide sequence ID" value="NC_005942.1"/>
</dbReference>
<feature type="transmembrane region" description="Helical" evidence="1">
    <location>
        <begin position="42"/>
        <end position="64"/>
    </location>
</feature>
<dbReference type="EMBL" id="AY571145">
    <property type="protein sequence ID" value="AAT02492.1"/>
    <property type="molecule type" value="Genomic_DNA"/>
</dbReference>